<keyword evidence="5" id="KW-0677">Repeat</keyword>
<evidence type="ECO:0000256" key="9">
    <source>
        <dbReference type="PROSITE-ProRule" id="PRU00282"/>
    </source>
</evidence>
<dbReference type="Proteomes" id="UP000799537">
    <property type="component" value="Unassembled WGS sequence"/>
</dbReference>
<feature type="repeat" description="Solcar" evidence="9">
    <location>
        <begin position="273"/>
        <end position="397"/>
    </location>
</feature>
<dbReference type="OrthoDB" id="18574at2759"/>
<dbReference type="EMBL" id="ML993611">
    <property type="protein sequence ID" value="KAF2162864.1"/>
    <property type="molecule type" value="Genomic_DNA"/>
</dbReference>
<dbReference type="Pfam" id="PF00153">
    <property type="entry name" value="Mito_carr"/>
    <property type="match status" value="3"/>
</dbReference>
<evidence type="ECO:0000256" key="2">
    <source>
        <dbReference type="ARBA" id="ARBA00006375"/>
    </source>
</evidence>
<dbReference type="InterPro" id="IPR023395">
    <property type="entry name" value="MCP_dom_sf"/>
</dbReference>
<dbReference type="PROSITE" id="PS50920">
    <property type="entry name" value="SOLCAR"/>
    <property type="match status" value="3"/>
</dbReference>
<keyword evidence="6" id="KW-0496">Mitochondrion</keyword>
<evidence type="ECO:0008006" key="14">
    <source>
        <dbReference type="Google" id="ProtNLM"/>
    </source>
</evidence>
<keyword evidence="7" id="KW-1133">Transmembrane helix</keyword>
<dbReference type="GO" id="GO:0015217">
    <property type="term" value="F:ADP transmembrane transporter activity"/>
    <property type="evidence" value="ECO:0007669"/>
    <property type="project" value="TreeGrafter"/>
</dbReference>
<dbReference type="InterPro" id="IPR018108">
    <property type="entry name" value="MCP_transmembrane"/>
</dbReference>
<dbReference type="GeneID" id="54561508"/>
<accession>A0A6A6C6W5</accession>
<feature type="compositionally biased region" description="Polar residues" evidence="11">
    <location>
        <begin position="303"/>
        <end position="313"/>
    </location>
</feature>
<keyword evidence="4 9" id="KW-0812">Transmembrane</keyword>
<evidence type="ECO:0000256" key="5">
    <source>
        <dbReference type="ARBA" id="ARBA00022737"/>
    </source>
</evidence>
<evidence type="ECO:0000256" key="10">
    <source>
        <dbReference type="RuleBase" id="RU000488"/>
    </source>
</evidence>
<evidence type="ECO:0000256" key="8">
    <source>
        <dbReference type="ARBA" id="ARBA00023136"/>
    </source>
</evidence>
<feature type="repeat" description="Solcar" evidence="9">
    <location>
        <begin position="55"/>
        <end position="156"/>
    </location>
</feature>
<dbReference type="SUPFAM" id="SSF103506">
    <property type="entry name" value="Mitochondrial carrier"/>
    <property type="match status" value="1"/>
</dbReference>
<feature type="repeat" description="Solcar" evidence="9">
    <location>
        <begin position="166"/>
        <end position="264"/>
    </location>
</feature>
<organism evidence="12 13">
    <name type="scientific">Zasmidium cellare ATCC 36951</name>
    <dbReference type="NCBI Taxonomy" id="1080233"/>
    <lineage>
        <taxon>Eukaryota</taxon>
        <taxon>Fungi</taxon>
        <taxon>Dikarya</taxon>
        <taxon>Ascomycota</taxon>
        <taxon>Pezizomycotina</taxon>
        <taxon>Dothideomycetes</taxon>
        <taxon>Dothideomycetidae</taxon>
        <taxon>Mycosphaerellales</taxon>
        <taxon>Mycosphaerellaceae</taxon>
        <taxon>Zasmidium</taxon>
    </lineage>
</organism>
<gene>
    <name evidence="12" type="ORF">M409DRAFT_26719</name>
</gene>
<evidence type="ECO:0000256" key="6">
    <source>
        <dbReference type="ARBA" id="ARBA00022792"/>
    </source>
</evidence>
<comment type="subcellular location">
    <subcellularLocation>
        <location evidence="1">Membrane</location>
        <topology evidence="1">Multi-pass membrane protein</topology>
    </subcellularLocation>
</comment>
<dbReference type="RefSeq" id="XP_033663753.1">
    <property type="nucleotide sequence ID" value="XM_033808236.1"/>
</dbReference>
<keyword evidence="8 9" id="KW-0472">Membrane</keyword>
<keyword evidence="13" id="KW-1185">Reference proteome</keyword>
<dbReference type="PANTHER" id="PTHR45939">
    <property type="entry name" value="PEROXISOMAL MEMBRANE PROTEIN PMP34-RELATED"/>
    <property type="match status" value="1"/>
</dbReference>
<evidence type="ECO:0000256" key="1">
    <source>
        <dbReference type="ARBA" id="ARBA00004141"/>
    </source>
</evidence>
<protein>
    <recommendedName>
        <fullName evidence="14">Mitochondrial carrier</fullName>
    </recommendedName>
</protein>
<proteinExistence type="inferred from homology"/>
<evidence type="ECO:0000256" key="11">
    <source>
        <dbReference type="SAM" id="MobiDB-lite"/>
    </source>
</evidence>
<dbReference type="PANTHER" id="PTHR45939:SF2">
    <property type="entry name" value="CARRIER PROTEIN, PUTATIVE (AFU_ORTHOLOGUE AFUA_2G13870)-RELATED"/>
    <property type="match status" value="1"/>
</dbReference>
<dbReference type="InterPro" id="IPR052217">
    <property type="entry name" value="Mito/Peroxisomal_Carrier"/>
</dbReference>
<evidence type="ECO:0000313" key="13">
    <source>
        <dbReference type="Proteomes" id="UP000799537"/>
    </source>
</evidence>
<dbReference type="Gene3D" id="1.50.40.10">
    <property type="entry name" value="Mitochondrial carrier domain"/>
    <property type="match status" value="1"/>
</dbReference>
<keyword evidence="3 10" id="KW-0813">Transport</keyword>
<evidence type="ECO:0000256" key="7">
    <source>
        <dbReference type="ARBA" id="ARBA00022989"/>
    </source>
</evidence>
<evidence type="ECO:0000313" key="12">
    <source>
        <dbReference type="EMBL" id="KAF2162864.1"/>
    </source>
</evidence>
<sequence>MTGEGFFAYNSQLVSFVATLNPLFNAEYTPEDAFTLYHLIQEGTVTKKDYGGPALPALGHALAGAIASALSKSVVYPIDVIVTRLQVQKGLKGDKEAEHAASDADAEYKDPIDAGRKIYKNEGGLRAFYTGLSSDVVKHIADSFLFFLAYTALREQMLKRQGGKQLPVLKELSVGVLAGAFSKAITMPISNIVTRQQTAALIAARDPTSSTTPGESDNLSVKDIALQIRSEKGIQGFWAGYSAQLILTLNPAITFAVDNLLRNVTPKKYRENPSFVQTFLVAALSKVIATSITYPVSLAKSRAQASQASPSNSEYEEVDPSDHKIDTTATATQRRVKQTIRQATKLLEGQAALLYSLRRIYRQEGARGLYSGLDGEVVKGFLQHGLTMVVKENVHGGVIQLYYILLKLTKRWPEELNDAARKAEAVAVNAAEEAKNLGKKVVGQ</sequence>
<dbReference type="GO" id="GO:0016020">
    <property type="term" value="C:membrane"/>
    <property type="evidence" value="ECO:0007669"/>
    <property type="project" value="UniProtKB-SubCell"/>
</dbReference>
<keyword evidence="6" id="KW-0999">Mitochondrion inner membrane</keyword>
<evidence type="ECO:0000256" key="3">
    <source>
        <dbReference type="ARBA" id="ARBA00022448"/>
    </source>
</evidence>
<feature type="region of interest" description="Disordered" evidence="11">
    <location>
        <begin position="303"/>
        <end position="333"/>
    </location>
</feature>
<evidence type="ECO:0000256" key="4">
    <source>
        <dbReference type="ARBA" id="ARBA00022692"/>
    </source>
</evidence>
<reference evidence="12" key="1">
    <citation type="journal article" date="2020" name="Stud. Mycol.">
        <title>101 Dothideomycetes genomes: a test case for predicting lifestyles and emergence of pathogens.</title>
        <authorList>
            <person name="Haridas S."/>
            <person name="Albert R."/>
            <person name="Binder M."/>
            <person name="Bloem J."/>
            <person name="Labutti K."/>
            <person name="Salamov A."/>
            <person name="Andreopoulos B."/>
            <person name="Baker S."/>
            <person name="Barry K."/>
            <person name="Bills G."/>
            <person name="Bluhm B."/>
            <person name="Cannon C."/>
            <person name="Castanera R."/>
            <person name="Culley D."/>
            <person name="Daum C."/>
            <person name="Ezra D."/>
            <person name="Gonzalez J."/>
            <person name="Henrissat B."/>
            <person name="Kuo A."/>
            <person name="Liang C."/>
            <person name="Lipzen A."/>
            <person name="Lutzoni F."/>
            <person name="Magnuson J."/>
            <person name="Mondo S."/>
            <person name="Nolan M."/>
            <person name="Ohm R."/>
            <person name="Pangilinan J."/>
            <person name="Park H.-J."/>
            <person name="Ramirez L."/>
            <person name="Alfaro M."/>
            <person name="Sun H."/>
            <person name="Tritt A."/>
            <person name="Yoshinaga Y."/>
            <person name="Zwiers L.-H."/>
            <person name="Turgeon B."/>
            <person name="Goodwin S."/>
            <person name="Spatafora J."/>
            <person name="Crous P."/>
            <person name="Grigoriev I."/>
        </authorList>
    </citation>
    <scope>NUCLEOTIDE SEQUENCE</scope>
    <source>
        <strain evidence="12">ATCC 36951</strain>
    </source>
</reference>
<dbReference type="AlphaFoldDB" id="A0A6A6C6W5"/>
<name>A0A6A6C6W5_ZASCE</name>
<comment type="similarity">
    <text evidence="2 10">Belongs to the mitochondrial carrier (TC 2.A.29) family.</text>
</comment>